<evidence type="ECO:0000313" key="4">
    <source>
        <dbReference type="EMBL" id="GAU39080.1"/>
    </source>
</evidence>
<evidence type="ECO:0000259" key="3">
    <source>
        <dbReference type="Pfam" id="PF13963"/>
    </source>
</evidence>
<feature type="coiled-coil region" evidence="1">
    <location>
        <begin position="197"/>
        <end position="224"/>
    </location>
</feature>
<dbReference type="Proteomes" id="UP000242715">
    <property type="component" value="Unassembled WGS sequence"/>
</dbReference>
<dbReference type="OrthoDB" id="1436769at2759"/>
<accession>A0A2Z6NQW0</accession>
<name>A0A2Z6NQW0_TRISU</name>
<reference evidence="5" key="1">
    <citation type="journal article" date="2017" name="Front. Plant Sci.">
        <title>Climate Clever Clovers: New Paradigm to Reduce the Environmental Footprint of Ruminants by Breeding Low Methanogenic Forages Utilizing Haplotype Variation.</title>
        <authorList>
            <person name="Kaur P."/>
            <person name="Appels R."/>
            <person name="Bayer P.E."/>
            <person name="Keeble-Gagnere G."/>
            <person name="Wang J."/>
            <person name="Hirakawa H."/>
            <person name="Shirasawa K."/>
            <person name="Vercoe P."/>
            <person name="Stefanova K."/>
            <person name="Durmic Z."/>
            <person name="Nichols P."/>
            <person name="Revell C."/>
            <person name="Isobe S.N."/>
            <person name="Edwards D."/>
            <person name="Erskine W."/>
        </authorList>
    </citation>
    <scope>NUCLEOTIDE SEQUENCE [LARGE SCALE GENOMIC DNA]</scope>
    <source>
        <strain evidence="5">cv. Daliak</strain>
    </source>
</reference>
<keyword evidence="5" id="KW-1185">Reference proteome</keyword>
<dbReference type="EMBL" id="DF973743">
    <property type="protein sequence ID" value="GAU39080.1"/>
    <property type="molecule type" value="Genomic_DNA"/>
</dbReference>
<organism evidence="4 5">
    <name type="scientific">Trifolium subterraneum</name>
    <name type="common">Subterranean clover</name>
    <dbReference type="NCBI Taxonomy" id="3900"/>
    <lineage>
        <taxon>Eukaryota</taxon>
        <taxon>Viridiplantae</taxon>
        <taxon>Streptophyta</taxon>
        <taxon>Embryophyta</taxon>
        <taxon>Tracheophyta</taxon>
        <taxon>Spermatophyta</taxon>
        <taxon>Magnoliopsida</taxon>
        <taxon>eudicotyledons</taxon>
        <taxon>Gunneridae</taxon>
        <taxon>Pentapetalae</taxon>
        <taxon>rosids</taxon>
        <taxon>fabids</taxon>
        <taxon>Fabales</taxon>
        <taxon>Fabaceae</taxon>
        <taxon>Papilionoideae</taxon>
        <taxon>50 kb inversion clade</taxon>
        <taxon>NPAAA clade</taxon>
        <taxon>Hologalegina</taxon>
        <taxon>IRL clade</taxon>
        <taxon>Trifolieae</taxon>
        <taxon>Trifolium</taxon>
    </lineage>
</organism>
<dbReference type="AlphaFoldDB" id="A0A2Z6NQW0"/>
<gene>
    <name evidence="4" type="ORF">TSUD_321510</name>
</gene>
<feature type="domain" description="Transposase-associated" evidence="3">
    <location>
        <begin position="3"/>
        <end position="83"/>
    </location>
</feature>
<protein>
    <recommendedName>
        <fullName evidence="3">Transposase-associated domain-containing protein</fullName>
    </recommendedName>
</protein>
<evidence type="ECO:0000256" key="2">
    <source>
        <dbReference type="SAM" id="MobiDB-lite"/>
    </source>
</evidence>
<keyword evidence="1" id="KW-0175">Coiled coil</keyword>
<sequence length="225" mass="25957">MDRTWMYNRVNDDRFGLKTEFVRGVKQFVKRAIKRPIYLSEGGIRCPCVKCKCIKLNTPPIVRYHLYKHGFQPNYLIWTNHGEERLNIRKGDGSNSSGLVHNRQRKRKVQTQIGETSEDRVHEVDGGLQLLQQSIGSRSYVLVYDTADLFATLQHGSITHTQRSQTPPTPPVSGWSLEADRWDSRVAKTTHNTLVVAREALVVARETNERIQKLENDFNCLRLKI</sequence>
<evidence type="ECO:0000256" key="1">
    <source>
        <dbReference type="SAM" id="Coils"/>
    </source>
</evidence>
<dbReference type="InterPro" id="IPR029480">
    <property type="entry name" value="Transpos_assoc"/>
</dbReference>
<proteinExistence type="predicted"/>
<evidence type="ECO:0000313" key="5">
    <source>
        <dbReference type="Proteomes" id="UP000242715"/>
    </source>
</evidence>
<feature type="region of interest" description="Disordered" evidence="2">
    <location>
        <begin position="90"/>
        <end position="114"/>
    </location>
</feature>
<dbReference type="Pfam" id="PF13963">
    <property type="entry name" value="Transpos_assoc"/>
    <property type="match status" value="1"/>
</dbReference>